<dbReference type="SUPFAM" id="SSF55729">
    <property type="entry name" value="Acyl-CoA N-acyltransferases (Nat)"/>
    <property type="match status" value="1"/>
</dbReference>
<accession>A0A2I0HI39</accession>
<evidence type="ECO:0000313" key="1">
    <source>
        <dbReference type="EMBL" id="PKI31160.1"/>
    </source>
</evidence>
<name>A0A2I0HI39_PUNGR</name>
<keyword evidence="2" id="KW-1185">Reference proteome</keyword>
<dbReference type="PANTHER" id="PTHR46067">
    <property type="entry name" value="ACYL-COA N-ACYLTRANSFERASES (NAT) SUPERFAMILY PROTEIN"/>
    <property type="match status" value="1"/>
</dbReference>
<comment type="caution">
    <text evidence="1">The sequence shown here is derived from an EMBL/GenBank/DDBJ whole genome shotgun (WGS) entry which is preliminary data.</text>
</comment>
<dbReference type="InterPro" id="IPR016181">
    <property type="entry name" value="Acyl_CoA_acyltransferase"/>
</dbReference>
<sequence length="159" mass="17837">METAPASGWKGTHAGLICIRAGPYFAFYSQSDLLAGALLQNLNGCFSPLLPYGLQQVGMPVMAFHVFFPTSQTFSSVKITLFPTPMETIDPARITVRRFELSDADDFFSWASDDRVTRNLMWTPLTSREQLLAVMREVPVGVRDVLNQTITQRLIFLPF</sequence>
<organism evidence="1 2">
    <name type="scientific">Punica granatum</name>
    <name type="common">Pomegranate</name>
    <dbReference type="NCBI Taxonomy" id="22663"/>
    <lineage>
        <taxon>Eukaryota</taxon>
        <taxon>Viridiplantae</taxon>
        <taxon>Streptophyta</taxon>
        <taxon>Embryophyta</taxon>
        <taxon>Tracheophyta</taxon>
        <taxon>Spermatophyta</taxon>
        <taxon>Magnoliopsida</taxon>
        <taxon>eudicotyledons</taxon>
        <taxon>Gunneridae</taxon>
        <taxon>Pentapetalae</taxon>
        <taxon>rosids</taxon>
        <taxon>malvids</taxon>
        <taxon>Myrtales</taxon>
        <taxon>Lythraceae</taxon>
        <taxon>Punica</taxon>
    </lineage>
</organism>
<dbReference type="PANTHER" id="PTHR46067:SF27">
    <property type="entry name" value="ACYL-COA N-ACYLTRANSFERASES (NAT) SUPERFAMILY PROTEIN"/>
    <property type="match status" value="1"/>
</dbReference>
<evidence type="ECO:0008006" key="3">
    <source>
        <dbReference type="Google" id="ProtNLM"/>
    </source>
</evidence>
<protein>
    <recommendedName>
        <fullName evidence="3">N-acetyltransferase domain-containing protein</fullName>
    </recommendedName>
</protein>
<dbReference type="Gene3D" id="3.40.630.30">
    <property type="match status" value="1"/>
</dbReference>
<dbReference type="AlphaFoldDB" id="A0A2I0HI39"/>
<proteinExistence type="predicted"/>
<dbReference type="EMBL" id="PGOL01009152">
    <property type="protein sequence ID" value="PKI31160.1"/>
    <property type="molecule type" value="Genomic_DNA"/>
</dbReference>
<gene>
    <name evidence="1" type="ORF">CRG98_048447</name>
</gene>
<reference evidence="1 2" key="1">
    <citation type="submission" date="2017-11" db="EMBL/GenBank/DDBJ databases">
        <title>De-novo sequencing of pomegranate (Punica granatum L.) genome.</title>
        <authorList>
            <person name="Akparov Z."/>
            <person name="Amiraslanov A."/>
            <person name="Hajiyeva S."/>
            <person name="Abbasov M."/>
            <person name="Kaur K."/>
            <person name="Hamwieh A."/>
            <person name="Solovyev V."/>
            <person name="Salamov A."/>
            <person name="Braich B."/>
            <person name="Kosarev P."/>
            <person name="Mahmoud A."/>
            <person name="Hajiyev E."/>
            <person name="Babayeva S."/>
            <person name="Izzatullayeva V."/>
            <person name="Mammadov A."/>
            <person name="Mammadov A."/>
            <person name="Sharifova S."/>
            <person name="Ojaghi J."/>
            <person name="Eynullazada K."/>
            <person name="Bayramov B."/>
            <person name="Abdulazimova A."/>
            <person name="Shahmuradov I."/>
        </authorList>
    </citation>
    <scope>NUCLEOTIDE SEQUENCE [LARGE SCALE GENOMIC DNA]</scope>
    <source>
        <strain evidence="2">cv. AG2017</strain>
        <tissue evidence="1">Leaf</tissue>
    </source>
</reference>
<dbReference type="Proteomes" id="UP000233551">
    <property type="component" value="Unassembled WGS sequence"/>
</dbReference>
<evidence type="ECO:0000313" key="2">
    <source>
        <dbReference type="Proteomes" id="UP000233551"/>
    </source>
</evidence>